<reference evidence="1" key="1">
    <citation type="submission" date="2021-02" db="EMBL/GenBank/DDBJ databases">
        <title>Psilocybe cubensis genome.</title>
        <authorList>
            <person name="Mckernan K.J."/>
            <person name="Crawford S."/>
            <person name="Trippe A."/>
            <person name="Kane L.T."/>
            <person name="Mclaughlin S."/>
        </authorList>
    </citation>
    <scope>NUCLEOTIDE SEQUENCE [LARGE SCALE GENOMIC DNA]</scope>
    <source>
        <strain evidence="1">MGC-MH-2018</strain>
    </source>
</reference>
<comment type="caution">
    <text evidence="1">The sequence shown here is derived from an EMBL/GenBank/DDBJ whole genome shotgun (WGS) entry which is preliminary data.</text>
</comment>
<accession>A0A8H7XQZ7</accession>
<dbReference type="EMBL" id="JAFIQS010000009">
    <property type="protein sequence ID" value="KAG5165442.1"/>
    <property type="molecule type" value="Genomic_DNA"/>
</dbReference>
<proteinExistence type="predicted"/>
<evidence type="ECO:0000313" key="1">
    <source>
        <dbReference type="EMBL" id="KAG5165442.1"/>
    </source>
</evidence>
<organism evidence="1">
    <name type="scientific">Psilocybe cubensis</name>
    <name type="common">Psychedelic mushroom</name>
    <name type="synonym">Stropharia cubensis</name>
    <dbReference type="NCBI Taxonomy" id="181762"/>
    <lineage>
        <taxon>Eukaryota</taxon>
        <taxon>Fungi</taxon>
        <taxon>Dikarya</taxon>
        <taxon>Basidiomycota</taxon>
        <taxon>Agaricomycotina</taxon>
        <taxon>Agaricomycetes</taxon>
        <taxon>Agaricomycetidae</taxon>
        <taxon>Agaricales</taxon>
        <taxon>Agaricineae</taxon>
        <taxon>Strophariaceae</taxon>
        <taxon>Psilocybe</taxon>
    </lineage>
</organism>
<sequence>MSFTEESNQNSTPTDYAYQVLQKLLHEHLKLTGGELMKQPDQKWDHRSKYHIQKTSGVPTQEYLIVKQNLRAHGGLVVIADLNYLNIN</sequence>
<gene>
    <name evidence="1" type="ORF">JR316_009021</name>
</gene>
<dbReference type="AlphaFoldDB" id="A0A8H7XQZ7"/>
<protein>
    <submittedName>
        <fullName evidence="1">Uncharacterized protein</fullName>
    </submittedName>
</protein>
<name>A0A8H7XQZ7_PSICU</name>